<evidence type="ECO:0000313" key="1">
    <source>
        <dbReference type="EMBL" id="GJT38728.1"/>
    </source>
</evidence>
<organism evidence="1 2">
    <name type="scientific">Tanacetum coccineum</name>
    <dbReference type="NCBI Taxonomy" id="301880"/>
    <lineage>
        <taxon>Eukaryota</taxon>
        <taxon>Viridiplantae</taxon>
        <taxon>Streptophyta</taxon>
        <taxon>Embryophyta</taxon>
        <taxon>Tracheophyta</taxon>
        <taxon>Spermatophyta</taxon>
        <taxon>Magnoliopsida</taxon>
        <taxon>eudicotyledons</taxon>
        <taxon>Gunneridae</taxon>
        <taxon>Pentapetalae</taxon>
        <taxon>asterids</taxon>
        <taxon>campanulids</taxon>
        <taxon>Asterales</taxon>
        <taxon>Asteraceae</taxon>
        <taxon>Asteroideae</taxon>
        <taxon>Anthemideae</taxon>
        <taxon>Anthemidinae</taxon>
        <taxon>Tanacetum</taxon>
    </lineage>
</organism>
<keyword evidence="2" id="KW-1185">Reference proteome</keyword>
<accession>A0ABQ5DKB6</accession>
<protein>
    <submittedName>
        <fullName evidence="1">Uncharacterized protein</fullName>
    </submittedName>
</protein>
<dbReference type="Proteomes" id="UP001151760">
    <property type="component" value="Unassembled WGS sequence"/>
</dbReference>
<name>A0ABQ5DKB6_9ASTR</name>
<reference evidence="1" key="2">
    <citation type="submission" date="2022-01" db="EMBL/GenBank/DDBJ databases">
        <authorList>
            <person name="Yamashiro T."/>
            <person name="Shiraishi A."/>
            <person name="Satake H."/>
            <person name="Nakayama K."/>
        </authorList>
    </citation>
    <scope>NUCLEOTIDE SEQUENCE</scope>
</reference>
<proteinExistence type="predicted"/>
<comment type="caution">
    <text evidence="1">The sequence shown here is derived from an EMBL/GenBank/DDBJ whole genome shotgun (WGS) entry which is preliminary data.</text>
</comment>
<gene>
    <name evidence="1" type="ORF">Tco_0938593</name>
</gene>
<sequence length="254" mass="29584">MPLKSLISSELKKKSLKNSELKRKGLKNKRMKNKKLEISVAEEAEKAEDPSFPKKLQKLQKLDCQLKEEFLEINESIYFNQEGSRAFQEQFKPVIDRLKQQGYIGEEPLKHWKKNGELCTTVINNPECYRIEDKPLKLVTPAMEDLRMYGRMGGIVKMEKEPGGTKKFRKNMSKSKWQILQQTKDITLRRSHEDFQPLPRIFTKTIFTIEEPGAMYKSYQLKANQTPIRMDKSDAWRSVAQDLEISAAKEASKP</sequence>
<reference evidence="1" key="1">
    <citation type="journal article" date="2022" name="Int. J. Mol. Sci.">
        <title>Draft Genome of Tanacetum Coccineum: Genomic Comparison of Closely Related Tanacetum-Family Plants.</title>
        <authorList>
            <person name="Yamashiro T."/>
            <person name="Shiraishi A."/>
            <person name="Nakayama K."/>
            <person name="Satake H."/>
        </authorList>
    </citation>
    <scope>NUCLEOTIDE SEQUENCE</scope>
</reference>
<dbReference type="EMBL" id="BQNB010015326">
    <property type="protein sequence ID" value="GJT38728.1"/>
    <property type="molecule type" value="Genomic_DNA"/>
</dbReference>
<evidence type="ECO:0000313" key="2">
    <source>
        <dbReference type="Proteomes" id="UP001151760"/>
    </source>
</evidence>